<sequence length="154" mass="16933">MHQGPSTGEQAVFVIALVSKCVVSATLCTLLNQRISPIFPSRHEMYINRPSETTSLAEDMKLDSSPAAEDYEADDEARDEISSIPRFTVWKKLGIANNQPNTPISSTGQLSEVEGQTDAVISDRRYGPIQTSGMLQYIQPKQESTTHGCETQSQ</sequence>
<evidence type="ECO:0000256" key="2">
    <source>
        <dbReference type="SAM" id="Phobius"/>
    </source>
</evidence>
<evidence type="ECO:0000256" key="1">
    <source>
        <dbReference type="SAM" id="MobiDB-lite"/>
    </source>
</evidence>
<evidence type="ECO:0000313" key="3">
    <source>
        <dbReference type="EMBL" id="KAK7483271.1"/>
    </source>
</evidence>
<feature type="compositionally biased region" description="Acidic residues" evidence="1">
    <location>
        <begin position="69"/>
        <end position="78"/>
    </location>
</feature>
<accession>A0ABD0K867</accession>
<dbReference type="Proteomes" id="UP001519460">
    <property type="component" value="Unassembled WGS sequence"/>
</dbReference>
<dbReference type="EMBL" id="JACVVK020000229">
    <property type="protein sequence ID" value="KAK7483271.1"/>
    <property type="molecule type" value="Genomic_DNA"/>
</dbReference>
<reference evidence="3 4" key="1">
    <citation type="journal article" date="2023" name="Sci. Data">
        <title>Genome assembly of the Korean intertidal mud-creeper Batillaria attramentaria.</title>
        <authorList>
            <person name="Patra A.K."/>
            <person name="Ho P.T."/>
            <person name="Jun S."/>
            <person name="Lee S.J."/>
            <person name="Kim Y."/>
            <person name="Won Y.J."/>
        </authorList>
    </citation>
    <scope>NUCLEOTIDE SEQUENCE [LARGE SCALE GENOMIC DNA]</scope>
    <source>
        <strain evidence="3">Wonlab-2016</strain>
    </source>
</reference>
<dbReference type="AlphaFoldDB" id="A0ABD0K867"/>
<feature type="region of interest" description="Disordered" evidence="1">
    <location>
        <begin position="131"/>
        <end position="154"/>
    </location>
</feature>
<comment type="caution">
    <text evidence="3">The sequence shown here is derived from an EMBL/GenBank/DDBJ whole genome shotgun (WGS) entry which is preliminary data.</text>
</comment>
<keyword evidence="2" id="KW-0812">Transmembrane</keyword>
<organism evidence="3 4">
    <name type="scientific">Batillaria attramentaria</name>
    <dbReference type="NCBI Taxonomy" id="370345"/>
    <lineage>
        <taxon>Eukaryota</taxon>
        <taxon>Metazoa</taxon>
        <taxon>Spiralia</taxon>
        <taxon>Lophotrochozoa</taxon>
        <taxon>Mollusca</taxon>
        <taxon>Gastropoda</taxon>
        <taxon>Caenogastropoda</taxon>
        <taxon>Sorbeoconcha</taxon>
        <taxon>Cerithioidea</taxon>
        <taxon>Batillariidae</taxon>
        <taxon>Batillaria</taxon>
    </lineage>
</organism>
<name>A0ABD0K867_9CAEN</name>
<protein>
    <submittedName>
        <fullName evidence="3">Uncharacterized protein</fullName>
    </submittedName>
</protein>
<feature type="region of interest" description="Disordered" evidence="1">
    <location>
        <begin position="51"/>
        <end position="78"/>
    </location>
</feature>
<keyword evidence="2" id="KW-0472">Membrane</keyword>
<proteinExistence type="predicted"/>
<gene>
    <name evidence="3" type="ORF">BaRGS_00025438</name>
</gene>
<evidence type="ECO:0000313" key="4">
    <source>
        <dbReference type="Proteomes" id="UP001519460"/>
    </source>
</evidence>
<feature type="transmembrane region" description="Helical" evidence="2">
    <location>
        <begin position="12"/>
        <end position="32"/>
    </location>
</feature>
<keyword evidence="2" id="KW-1133">Transmembrane helix</keyword>
<keyword evidence="4" id="KW-1185">Reference proteome</keyword>